<dbReference type="SUPFAM" id="SSF48452">
    <property type="entry name" value="TPR-like"/>
    <property type="match status" value="1"/>
</dbReference>
<keyword evidence="4" id="KW-1185">Reference proteome</keyword>
<dbReference type="Proteomes" id="UP000064967">
    <property type="component" value="Chromosome"/>
</dbReference>
<dbReference type="OrthoDB" id="5515929at2"/>
<evidence type="ECO:0000256" key="2">
    <source>
        <dbReference type="SAM" id="MobiDB-lite"/>
    </source>
</evidence>
<proteinExistence type="predicted"/>
<organism evidence="3 4">
    <name type="scientific">Labilithrix luteola</name>
    <dbReference type="NCBI Taxonomy" id="1391654"/>
    <lineage>
        <taxon>Bacteria</taxon>
        <taxon>Pseudomonadati</taxon>
        <taxon>Myxococcota</taxon>
        <taxon>Polyangia</taxon>
        <taxon>Polyangiales</taxon>
        <taxon>Labilitrichaceae</taxon>
        <taxon>Labilithrix</taxon>
    </lineage>
</organism>
<dbReference type="RefSeq" id="WP_146648026.1">
    <property type="nucleotide sequence ID" value="NZ_CP012333.1"/>
</dbReference>
<dbReference type="AlphaFoldDB" id="A0A0K1PTC6"/>
<dbReference type="STRING" id="1391654.AKJ09_03452"/>
<dbReference type="Pfam" id="PF14559">
    <property type="entry name" value="TPR_19"/>
    <property type="match status" value="1"/>
</dbReference>
<dbReference type="InterPro" id="IPR019734">
    <property type="entry name" value="TPR_rpt"/>
</dbReference>
<dbReference type="InterPro" id="IPR011990">
    <property type="entry name" value="TPR-like_helical_dom_sf"/>
</dbReference>
<keyword evidence="1" id="KW-0802">TPR repeat</keyword>
<evidence type="ECO:0000256" key="1">
    <source>
        <dbReference type="PROSITE-ProRule" id="PRU00339"/>
    </source>
</evidence>
<reference evidence="3 4" key="1">
    <citation type="submission" date="2015-08" db="EMBL/GenBank/DDBJ databases">
        <authorList>
            <person name="Babu N.S."/>
            <person name="Beckwith C.J."/>
            <person name="Beseler K.G."/>
            <person name="Brison A."/>
            <person name="Carone J.V."/>
            <person name="Caskin T.P."/>
            <person name="Diamond M."/>
            <person name="Durham M.E."/>
            <person name="Foxe J.M."/>
            <person name="Go M."/>
            <person name="Henderson B.A."/>
            <person name="Jones I.B."/>
            <person name="McGettigan J.A."/>
            <person name="Micheletti S.J."/>
            <person name="Nasrallah M.E."/>
            <person name="Ortiz D."/>
            <person name="Piller C.R."/>
            <person name="Privatt S.R."/>
            <person name="Schneider S.L."/>
            <person name="Sharp S."/>
            <person name="Smith T.C."/>
            <person name="Stanton J.D."/>
            <person name="Ullery H.E."/>
            <person name="Wilson R.J."/>
            <person name="Serrano M.G."/>
            <person name="Buck G."/>
            <person name="Lee V."/>
            <person name="Wang Y."/>
            <person name="Carvalho R."/>
            <person name="Voegtly L."/>
            <person name="Shi R."/>
            <person name="Duckworth R."/>
            <person name="Johnson A."/>
            <person name="Loviza R."/>
            <person name="Walstead R."/>
            <person name="Shah Z."/>
            <person name="Kiflezghi M."/>
            <person name="Wade K."/>
            <person name="Ball S.L."/>
            <person name="Bradley K.W."/>
            <person name="Asai D.J."/>
            <person name="Bowman C.A."/>
            <person name="Russell D.A."/>
            <person name="Pope W.H."/>
            <person name="Jacobs-Sera D."/>
            <person name="Hendrix R.W."/>
            <person name="Hatfull G.F."/>
        </authorList>
    </citation>
    <scope>NUCLEOTIDE SEQUENCE [LARGE SCALE GENOMIC DNA]</scope>
    <source>
        <strain evidence="3 4">DSM 27648</strain>
    </source>
</reference>
<dbReference type="EMBL" id="CP012333">
    <property type="protein sequence ID" value="AKU96788.1"/>
    <property type="molecule type" value="Genomic_DNA"/>
</dbReference>
<name>A0A0K1PTC6_9BACT</name>
<feature type="region of interest" description="Disordered" evidence="2">
    <location>
        <begin position="34"/>
        <end position="54"/>
    </location>
</feature>
<dbReference type="KEGG" id="llu:AKJ09_03452"/>
<protein>
    <submittedName>
        <fullName evidence="3">Uncharacterized protein</fullName>
    </submittedName>
</protein>
<gene>
    <name evidence="3" type="ORF">AKJ09_03452</name>
</gene>
<evidence type="ECO:0000313" key="3">
    <source>
        <dbReference type="EMBL" id="AKU96788.1"/>
    </source>
</evidence>
<sequence length="223" mass="23647">MPRRPFSGLRAFVFAGLVAAIPVVVMLPGAASGQKAAPAKGADAGEKRYDPENVTGISESMETIAKGTERYLAKDFAGATDLYKRAIQLNPRNPLGPYLLGEAHLGMGNLGEAEAAFKQAESLSDSKNPTLRSHVLFAVADISERRKNWPAAKTAWQAYNEHAALIGVDGGAFPQSGAERLKMVETIAKLQEDYAKVRARIAAEKLDSGAPPAASSSSPAKKK</sequence>
<dbReference type="Gene3D" id="1.25.40.10">
    <property type="entry name" value="Tetratricopeptide repeat domain"/>
    <property type="match status" value="1"/>
</dbReference>
<dbReference type="PROSITE" id="PS50005">
    <property type="entry name" value="TPR"/>
    <property type="match status" value="1"/>
</dbReference>
<feature type="repeat" description="TPR" evidence="1">
    <location>
        <begin position="60"/>
        <end position="93"/>
    </location>
</feature>
<evidence type="ECO:0000313" key="4">
    <source>
        <dbReference type="Proteomes" id="UP000064967"/>
    </source>
</evidence>
<accession>A0A0K1PTC6</accession>